<feature type="non-terminal residue" evidence="3">
    <location>
        <position position="1"/>
    </location>
</feature>
<gene>
    <name evidence="3" type="ORF">D7Y13_42740</name>
</gene>
<name>A0ABX9Q340_9BACT</name>
<keyword evidence="4" id="KW-1185">Reference proteome</keyword>
<dbReference type="Proteomes" id="UP000278907">
    <property type="component" value="Unassembled WGS sequence"/>
</dbReference>
<dbReference type="RefSeq" id="WP_158626226.1">
    <property type="nucleotide sequence ID" value="NZ_RAWI01000986.1"/>
</dbReference>
<sequence length="151" mass="15717">MTTVPATSGREALRETRIALAAVVCAVAFAGFLGLTGPTLEAPRQVGAGVEASRAPTVTRTPTGKGARWVAGILHEDPVGTPVPASRDQVDPGGVSHRPSSPFVPRLESLRALLARYDARVLARAQSLLAQALPSRLAPLADRPRTVNCPA</sequence>
<keyword evidence="2" id="KW-0472">Membrane</keyword>
<evidence type="ECO:0000256" key="1">
    <source>
        <dbReference type="SAM" id="MobiDB-lite"/>
    </source>
</evidence>
<feature type="transmembrane region" description="Helical" evidence="2">
    <location>
        <begin position="18"/>
        <end position="35"/>
    </location>
</feature>
<protein>
    <submittedName>
        <fullName evidence="3">Uncharacterized protein</fullName>
    </submittedName>
</protein>
<keyword evidence="2" id="KW-0812">Transmembrane</keyword>
<proteinExistence type="predicted"/>
<keyword evidence="2" id="KW-1133">Transmembrane helix</keyword>
<feature type="region of interest" description="Disordered" evidence="1">
    <location>
        <begin position="77"/>
        <end position="101"/>
    </location>
</feature>
<feature type="non-terminal residue" evidence="3">
    <location>
        <position position="151"/>
    </location>
</feature>
<evidence type="ECO:0000313" key="3">
    <source>
        <dbReference type="EMBL" id="RKH83390.1"/>
    </source>
</evidence>
<dbReference type="EMBL" id="RAWI01000986">
    <property type="protein sequence ID" value="RKH83390.1"/>
    <property type="molecule type" value="Genomic_DNA"/>
</dbReference>
<reference evidence="3 4" key="1">
    <citation type="submission" date="2018-09" db="EMBL/GenBank/DDBJ databases">
        <authorList>
            <person name="Livingstone P.G."/>
            <person name="Whitworth D.E."/>
        </authorList>
    </citation>
    <scope>NUCLEOTIDE SEQUENCE [LARGE SCALE GENOMIC DNA]</scope>
    <source>
        <strain evidence="3 4">CA031B</strain>
    </source>
</reference>
<evidence type="ECO:0000256" key="2">
    <source>
        <dbReference type="SAM" id="Phobius"/>
    </source>
</evidence>
<evidence type="ECO:0000313" key="4">
    <source>
        <dbReference type="Proteomes" id="UP000278907"/>
    </source>
</evidence>
<accession>A0ABX9Q340</accession>
<organism evidence="3 4">
    <name type="scientific">Corallococcus praedator</name>
    <dbReference type="NCBI Taxonomy" id="2316724"/>
    <lineage>
        <taxon>Bacteria</taxon>
        <taxon>Pseudomonadati</taxon>
        <taxon>Myxococcota</taxon>
        <taxon>Myxococcia</taxon>
        <taxon>Myxococcales</taxon>
        <taxon>Cystobacterineae</taxon>
        <taxon>Myxococcaceae</taxon>
        <taxon>Corallococcus</taxon>
    </lineage>
</organism>
<comment type="caution">
    <text evidence="3">The sequence shown here is derived from an EMBL/GenBank/DDBJ whole genome shotgun (WGS) entry which is preliminary data.</text>
</comment>